<evidence type="ECO:0000313" key="1">
    <source>
        <dbReference type="EMBL" id="KAJ0113603.1"/>
    </source>
</evidence>
<proteinExistence type="predicted"/>
<organism evidence="1 2">
    <name type="scientific">Pistacia atlantica</name>
    <dbReference type="NCBI Taxonomy" id="434234"/>
    <lineage>
        <taxon>Eukaryota</taxon>
        <taxon>Viridiplantae</taxon>
        <taxon>Streptophyta</taxon>
        <taxon>Embryophyta</taxon>
        <taxon>Tracheophyta</taxon>
        <taxon>Spermatophyta</taxon>
        <taxon>Magnoliopsida</taxon>
        <taxon>eudicotyledons</taxon>
        <taxon>Gunneridae</taxon>
        <taxon>Pentapetalae</taxon>
        <taxon>rosids</taxon>
        <taxon>malvids</taxon>
        <taxon>Sapindales</taxon>
        <taxon>Anacardiaceae</taxon>
        <taxon>Pistacia</taxon>
    </lineage>
</organism>
<dbReference type="EMBL" id="CM047897">
    <property type="protein sequence ID" value="KAJ0113603.1"/>
    <property type="molecule type" value="Genomic_DNA"/>
</dbReference>
<dbReference type="Proteomes" id="UP001164250">
    <property type="component" value="Chromosome 1"/>
</dbReference>
<evidence type="ECO:0000313" key="2">
    <source>
        <dbReference type="Proteomes" id="UP001164250"/>
    </source>
</evidence>
<name>A0ACC1CD30_9ROSI</name>
<keyword evidence="2" id="KW-1185">Reference proteome</keyword>
<accession>A0ACC1CD30</accession>
<protein>
    <submittedName>
        <fullName evidence="1">Uncharacterized protein</fullName>
    </submittedName>
</protein>
<comment type="caution">
    <text evidence="1">The sequence shown here is derived from an EMBL/GenBank/DDBJ whole genome shotgun (WGS) entry which is preliminary data.</text>
</comment>
<reference evidence="2" key="1">
    <citation type="journal article" date="2023" name="G3 (Bethesda)">
        <title>Genome assembly and association tests identify interacting loci associated with vigor, precocity, and sex in interspecific pistachio rootstocks.</title>
        <authorList>
            <person name="Palmer W."/>
            <person name="Jacygrad E."/>
            <person name="Sagayaradj S."/>
            <person name="Cavanaugh K."/>
            <person name="Han R."/>
            <person name="Bertier L."/>
            <person name="Beede B."/>
            <person name="Kafkas S."/>
            <person name="Golino D."/>
            <person name="Preece J."/>
            <person name="Michelmore R."/>
        </authorList>
    </citation>
    <scope>NUCLEOTIDE SEQUENCE [LARGE SCALE GENOMIC DNA]</scope>
</reference>
<sequence length="497" mass="54631">MILSPAFESSKWPPTMTPPSLNLSPPSTTTISVKLAGSHNYLAWKMQFLNLLQGHNLVGFIDGTVACPPKNIASGSLDPAYVVWQKKDVCLLGWILASLLEKFVSTVYGFETSMQVWTTLQTRFSSQSRSRISHLKHELQTLTQGTNSCSEYLENAKSLADQLATAGKPVDDQDLISFLLGGLQSSYTPFITSFTFASRETDFTFEDFQAELLGYENLLDAYHSVLGTDSTHFTFSTNKSKAPTYVRKKGPPLPPTKLQNVASSNYRPHRQTRSTSPQLPNNIHGRFPPQDLATIVAETNATFDHQVWYMDICANAHITSNATNITHQLPFRESETENLTSKILLQGVVENGLYPLAGCKTSHKSLTCLSATIGVRDNADIWHSRLGHHSSVLLESVLSPNDPSPPSVQMPLLAASNSTHQSPPPTSNDYSNPLPTLNSENPIEPDIVIPEIVIPPIFPSPQVPLEPDNTSNNPIVQSTSTQIQTRSKTDHSPKIIS</sequence>
<gene>
    <name evidence="1" type="ORF">Patl1_02880</name>
</gene>